<dbReference type="InterPro" id="IPR027417">
    <property type="entry name" value="P-loop_NTPase"/>
</dbReference>
<dbReference type="SMART" id="SM00175">
    <property type="entry name" value="RAB"/>
    <property type="match status" value="1"/>
</dbReference>
<name>A0A146K1F2_9EUKA</name>
<accession>A0A146K1F2</accession>
<evidence type="ECO:0000256" key="1">
    <source>
        <dbReference type="ARBA" id="ARBA00022741"/>
    </source>
</evidence>
<dbReference type="SMART" id="SM00174">
    <property type="entry name" value="RHO"/>
    <property type="match status" value="1"/>
</dbReference>
<organism evidence="2">
    <name type="scientific">Trepomonas sp. PC1</name>
    <dbReference type="NCBI Taxonomy" id="1076344"/>
    <lineage>
        <taxon>Eukaryota</taxon>
        <taxon>Metamonada</taxon>
        <taxon>Diplomonadida</taxon>
        <taxon>Hexamitidae</taxon>
        <taxon>Hexamitinae</taxon>
        <taxon>Trepomonas</taxon>
    </lineage>
</organism>
<gene>
    <name evidence="2" type="ORF">TPC1_17902</name>
</gene>
<dbReference type="AlphaFoldDB" id="A0A146K1F2"/>
<feature type="non-terminal residue" evidence="2">
    <location>
        <position position="1"/>
    </location>
</feature>
<dbReference type="SMART" id="SM00173">
    <property type="entry name" value="RAS"/>
    <property type="match status" value="1"/>
</dbReference>
<reference evidence="2" key="1">
    <citation type="submission" date="2015-07" db="EMBL/GenBank/DDBJ databases">
        <title>Adaptation to a free-living lifestyle via gene acquisitions in the diplomonad Trepomonas sp. PC1.</title>
        <authorList>
            <person name="Xu F."/>
            <person name="Jerlstrom-Hultqvist J."/>
            <person name="Kolisko M."/>
            <person name="Simpson A.G.B."/>
            <person name="Roger A.J."/>
            <person name="Svard S.G."/>
            <person name="Andersson J.O."/>
        </authorList>
    </citation>
    <scope>NUCLEOTIDE SEQUENCE</scope>
    <source>
        <strain evidence="2">PC1</strain>
    </source>
</reference>
<evidence type="ECO:0000313" key="2">
    <source>
        <dbReference type="EMBL" id="JAP90712.1"/>
    </source>
</evidence>
<dbReference type="PANTHER" id="PTHR47978">
    <property type="match status" value="1"/>
</dbReference>
<dbReference type="SUPFAM" id="SSF52540">
    <property type="entry name" value="P-loop containing nucleoside triphosphate hydrolases"/>
    <property type="match status" value="1"/>
</dbReference>
<protein>
    <submittedName>
        <fullName evidence="2">Rab-like protein</fullName>
    </submittedName>
</protein>
<dbReference type="PROSITE" id="PS51421">
    <property type="entry name" value="RAS"/>
    <property type="match status" value="1"/>
</dbReference>
<dbReference type="InterPro" id="IPR005225">
    <property type="entry name" value="Small_GTP-bd"/>
</dbReference>
<keyword evidence="1" id="KW-0547">Nucleotide-binding</keyword>
<dbReference type="PROSITE" id="PS51419">
    <property type="entry name" value="RAB"/>
    <property type="match status" value="1"/>
</dbReference>
<dbReference type="GO" id="GO:0005525">
    <property type="term" value="F:GTP binding"/>
    <property type="evidence" value="ECO:0007669"/>
    <property type="project" value="InterPro"/>
</dbReference>
<dbReference type="EMBL" id="GDID01005894">
    <property type="protein sequence ID" value="JAP90712.1"/>
    <property type="molecule type" value="Transcribed_RNA"/>
</dbReference>
<dbReference type="InterPro" id="IPR001806">
    <property type="entry name" value="Small_GTPase"/>
</dbReference>
<sequence length="177" mass="20471">DSGVGTTLAHRICYGSYNDSIQSTIKACFFKKDVIRNHKEHFLQIWDTAGAERYSAIAPMYFRQADVVLIVYDTTDQNSLVRAKRWVIEVREKSPKAIICFVGNKIDLIDQEKISKDEVERYVVEQQIEWFQTSAKTGQNIQSMFQQICKLIEDVNQEERLGIQINEKVEKVKGCCQ</sequence>
<dbReference type="NCBIfam" id="TIGR00231">
    <property type="entry name" value="small_GTP"/>
    <property type="match status" value="1"/>
</dbReference>
<dbReference type="GO" id="GO:0003924">
    <property type="term" value="F:GTPase activity"/>
    <property type="evidence" value="ECO:0007669"/>
    <property type="project" value="InterPro"/>
</dbReference>
<dbReference type="Pfam" id="PF00071">
    <property type="entry name" value="Ras"/>
    <property type="match status" value="1"/>
</dbReference>
<dbReference type="FunFam" id="3.40.50.300:FF:000808">
    <property type="entry name" value="Small GTP-binding protein, putative"/>
    <property type="match status" value="1"/>
</dbReference>
<dbReference type="Gene3D" id="3.40.50.300">
    <property type="entry name" value="P-loop containing nucleotide triphosphate hydrolases"/>
    <property type="match status" value="1"/>
</dbReference>
<proteinExistence type="predicted"/>
<dbReference type="PRINTS" id="PR00449">
    <property type="entry name" value="RASTRNSFRMNG"/>
</dbReference>